<evidence type="ECO:0000313" key="3">
    <source>
        <dbReference type="Proteomes" id="UP001589575"/>
    </source>
</evidence>
<evidence type="ECO:0008006" key="4">
    <source>
        <dbReference type="Google" id="ProtNLM"/>
    </source>
</evidence>
<protein>
    <recommendedName>
        <fullName evidence="4">Secreted protein</fullName>
    </recommendedName>
</protein>
<feature type="region of interest" description="Disordered" evidence="1">
    <location>
        <begin position="18"/>
        <end position="60"/>
    </location>
</feature>
<organism evidence="2 3">
    <name type="scientific">Citricoccus parietis</name>
    <dbReference type="NCBI Taxonomy" id="592307"/>
    <lineage>
        <taxon>Bacteria</taxon>
        <taxon>Bacillati</taxon>
        <taxon>Actinomycetota</taxon>
        <taxon>Actinomycetes</taxon>
        <taxon>Micrococcales</taxon>
        <taxon>Micrococcaceae</taxon>
        <taxon>Citricoccus</taxon>
    </lineage>
</organism>
<keyword evidence="3" id="KW-1185">Reference proteome</keyword>
<reference evidence="2 3" key="1">
    <citation type="submission" date="2024-09" db="EMBL/GenBank/DDBJ databases">
        <authorList>
            <person name="Sun Q."/>
            <person name="Mori K."/>
        </authorList>
    </citation>
    <scope>NUCLEOTIDE SEQUENCE [LARGE SCALE GENOMIC DNA]</scope>
    <source>
        <strain evidence="2 3">CCM 7609</strain>
    </source>
</reference>
<gene>
    <name evidence="2" type="ORF">ACFFX0_22655</name>
</gene>
<sequence length="109" mass="11704">MVLWIWSSRALPRTVPSTVTGISPGGDQMSGLPLQWMSTSAGTSPSPAGPNGPGEPKRESHVAAAKEVLAGRCSDRGAHCRSRRRSACVCHYRPTRAGLHSGRRFCVHR</sequence>
<proteinExistence type="predicted"/>
<evidence type="ECO:0000313" key="2">
    <source>
        <dbReference type="EMBL" id="MFB9073845.1"/>
    </source>
</evidence>
<evidence type="ECO:0000256" key="1">
    <source>
        <dbReference type="SAM" id="MobiDB-lite"/>
    </source>
</evidence>
<dbReference type="EMBL" id="JBHMFI010000001">
    <property type="protein sequence ID" value="MFB9073845.1"/>
    <property type="molecule type" value="Genomic_DNA"/>
</dbReference>
<feature type="compositionally biased region" description="Polar residues" evidence="1">
    <location>
        <begin position="36"/>
        <end position="46"/>
    </location>
</feature>
<name>A0ABV5G4I5_9MICC</name>
<comment type="caution">
    <text evidence="2">The sequence shown here is derived from an EMBL/GenBank/DDBJ whole genome shotgun (WGS) entry which is preliminary data.</text>
</comment>
<accession>A0ABV5G4I5</accession>
<dbReference type="Proteomes" id="UP001589575">
    <property type="component" value="Unassembled WGS sequence"/>
</dbReference>